<dbReference type="Gene3D" id="1.25.70.10">
    <property type="entry name" value="Transcription termination factor 3, mitochondrial"/>
    <property type="match status" value="1"/>
</dbReference>
<dbReference type="GO" id="GO:0006353">
    <property type="term" value="P:DNA-templated transcription termination"/>
    <property type="evidence" value="ECO:0007669"/>
    <property type="project" value="UniProtKB-KW"/>
</dbReference>
<protein>
    <submittedName>
        <fullName evidence="4">Uncharacterized protein</fullName>
    </submittedName>
</protein>
<evidence type="ECO:0000256" key="2">
    <source>
        <dbReference type="ARBA" id="ARBA00022472"/>
    </source>
</evidence>
<reference evidence="4 5" key="1">
    <citation type="journal article" date="2014" name="PLoS ONE">
        <title>Global Analysis of Gene Expression Profiles in Physic Nut (Jatropha curcas L.) Seedlings Exposed to Salt Stress.</title>
        <authorList>
            <person name="Zhang L."/>
            <person name="Zhang C."/>
            <person name="Wu P."/>
            <person name="Chen Y."/>
            <person name="Li M."/>
            <person name="Jiang H."/>
            <person name="Wu G."/>
        </authorList>
    </citation>
    <scope>NUCLEOTIDE SEQUENCE [LARGE SCALE GENOMIC DNA]</scope>
    <source>
        <strain evidence="5">cv. GZQX0401</strain>
        <tissue evidence="4">Young leaves</tissue>
    </source>
</reference>
<dbReference type="InterPro" id="IPR003690">
    <property type="entry name" value="MTERF"/>
</dbReference>
<comment type="similarity">
    <text evidence="1">Belongs to the mTERF family.</text>
</comment>
<dbReference type="SMART" id="SM00733">
    <property type="entry name" value="Mterf"/>
    <property type="match status" value="6"/>
</dbReference>
<dbReference type="AlphaFoldDB" id="A0A067K8G5"/>
<keyword evidence="2" id="KW-0806">Transcription termination</keyword>
<dbReference type="Pfam" id="PF02536">
    <property type="entry name" value="mTERF"/>
    <property type="match status" value="2"/>
</dbReference>
<dbReference type="EMBL" id="KK914782">
    <property type="protein sequence ID" value="KDP28104.1"/>
    <property type="molecule type" value="Genomic_DNA"/>
</dbReference>
<dbReference type="FunFam" id="1.25.70.10:FF:000001">
    <property type="entry name" value="Mitochondrial transcription termination factor-like"/>
    <property type="match status" value="1"/>
</dbReference>
<proteinExistence type="inferred from homology"/>
<dbReference type="OrthoDB" id="637682at2759"/>
<keyword evidence="2" id="KW-0804">Transcription</keyword>
<gene>
    <name evidence="4" type="ORF">JCGZ_13875</name>
</gene>
<dbReference type="GO" id="GO:0003676">
    <property type="term" value="F:nucleic acid binding"/>
    <property type="evidence" value="ECO:0007669"/>
    <property type="project" value="InterPro"/>
</dbReference>
<accession>A0A067K8G5</accession>
<evidence type="ECO:0000256" key="1">
    <source>
        <dbReference type="ARBA" id="ARBA00007692"/>
    </source>
</evidence>
<keyword evidence="3" id="KW-0809">Transit peptide</keyword>
<dbReference type="KEGG" id="jcu:105642472"/>
<dbReference type="PANTHER" id="PTHR13068:SF133">
    <property type="entry name" value="MITOCHONDRIAL TRANSCRIPTION TERMINATION FACTOR FAMILY PROTEIN"/>
    <property type="match status" value="1"/>
</dbReference>
<dbReference type="InterPro" id="IPR038538">
    <property type="entry name" value="MTERF_sf"/>
</dbReference>
<sequence length="400" mass="45560">MEVTRIVPAFRLYCQALSFQFISRKPFSIRSSCVLKTQFLSLRSEQIPKAIATKISTDEDSFTVQYLVRSCGLSLEAAISASEKIQLQSPEKPDSVIALLRNSGFSESQISSLVKKRPPLLLADPVNTLLPKIEFFHSIGVSSSDLARTLSSNPTLLTRSLNNQIVPSYNFLKSILLSDEKIVSAFRRSTWIFLQDYSKILLPNIMLLRELGVPQSCISLLLAHFPEAVMQRHEEFSNSVKEVKEMGFDVEKSTFVLAVHAISGEGNRSLWNRCFEVYRRWGWSHDDIFAAFKKHPNCMMLSEKKIMKAMEFLVNKMGWPSKAFVQSPSLLFFSLEKRIIPRCRVIKVLASKELVKDDLSLSSVLLPLEKHFLKRFVAKFEEEVPQLSRVYEGKVNPDEV</sequence>
<dbReference type="STRING" id="180498.A0A067K8G5"/>
<organism evidence="4 5">
    <name type="scientific">Jatropha curcas</name>
    <name type="common">Barbados nut</name>
    <dbReference type="NCBI Taxonomy" id="180498"/>
    <lineage>
        <taxon>Eukaryota</taxon>
        <taxon>Viridiplantae</taxon>
        <taxon>Streptophyta</taxon>
        <taxon>Embryophyta</taxon>
        <taxon>Tracheophyta</taxon>
        <taxon>Spermatophyta</taxon>
        <taxon>Magnoliopsida</taxon>
        <taxon>eudicotyledons</taxon>
        <taxon>Gunneridae</taxon>
        <taxon>Pentapetalae</taxon>
        <taxon>rosids</taxon>
        <taxon>fabids</taxon>
        <taxon>Malpighiales</taxon>
        <taxon>Euphorbiaceae</taxon>
        <taxon>Crotonoideae</taxon>
        <taxon>Jatropheae</taxon>
        <taxon>Jatropha</taxon>
    </lineage>
</organism>
<keyword evidence="5" id="KW-1185">Reference proteome</keyword>
<name>A0A067K8G5_JATCU</name>
<keyword evidence="2" id="KW-0805">Transcription regulation</keyword>
<evidence type="ECO:0000313" key="5">
    <source>
        <dbReference type="Proteomes" id="UP000027138"/>
    </source>
</evidence>
<dbReference type="Proteomes" id="UP000027138">
    <property type="component" value="Unassembled WGS sequence"/>
</dbReference>
<evidence type="ECO:0000256" key="3">
    <source>
        <dbReference type="ARBA" id="ARBA00022946"/>
    </source>
</evidence>
<evidence type="ECO:0000313" key="4">
    <source>
        <dbReference type="EMBL" id="KDP28104.1"/>
    </source>
</evidence>
<dbReference type="PANTHER" id="PTHR13068">
    <property type="entry name" value="CGI-12 PROTEIN-RELATED"/>
    <property type="match status" value="1"/>
</dbReference>